<evidence type="ECO:0000256" key="2">
    <source>
        <dbReference type="SAM" id="MobiDB-lite"/>
    </source>
</evidence>
<feature type="compositionally biased region" description="Basic and acidic residues" evidence="2">
    <location>
        <begin position="212"/>
        <end position="232"/>
    </location>
</feature>
<keyword evidence="4" id="KW-1185">Reference proteome</keyword>
<dbReference type="RefSeq" id="WP_158359541.1">
    <property type="nucleotide sequence ID" value="NZ_JAOQJF010000029.1"/>
</dbReference>
<dbReference type="EMBL" id="JAOQJF010000029">
    <property type="protein sequence ID" value="MCU6800787.1"/>
    <property type="molecule type" value="Genomic_DNA"/>
</dbReference>
<dbReference type="InterPro" id="IPR009785">
    <property type="entry name" value="Prophage_Lj928_Orf309"/>
</dbReference>
<keyword evidence="1" id="KW-0175">Coiled coil</keyword>
<sequence>MELKIYSPQDNGFAQVVKWNFQELKAEISETVRDYEMAVYTDDTIKQARADRAKLRKFTEALEDKRKEIKRKYLEPYEQFDREEKELVAIVQAAIDNIDSQVKAYEERLRKEKTDKIREFYEDNIHDIGEYLPFERVMRPEYANASVTMKAVKTEILAMIQRVDEGLAVLNEVDSPYAADMKAVFLKTYDIGAALAEQNRLEAAERKRQEYEAERARQKAEREAREKKETEQIIRAGQKAETSPTAAAEEPQPEEPVTAIDMRVYVTRAQMVQLKQFLKDNGIQFGPVPQQ</sequence>
<comment type="caution">
    <text evidence="3">The sequence shown here is derived from an EMBL/GenBank/DDBJ whole genome shotgun (WGS) entry which is preliminary data.</text>
</comment>
<dbReference type="Proteomes" id="UP001652395">
    <property type="component" value="Unassembled WGS sequence"/>
</dbReference>
<evidence type="ECO:0000313" key="3">
    <source>
        <dbReference type="EMBL" id="MCU6800787.1"/>
    </source>
</evidence>
<feature type="region of interest" description="Disordered" evidence="2">
    <location>
        <begin position="212"/>
        <end position="259"/>
    </location>
</feature>
<reference evidence="3 4" key="1">
    <citation type="journal article" date="2021" name="ISME Commun">
        <title>Automated analysis of genomic sequences facilitates high-throughput and comprehensive description of bacteria.</title>
        <authorList>
            <person name="Hitch T.C.A."/>
        </authorList>
    </citation>
    <scope>NUCLEOTIDE SEQUENCE [LARGE SCALE GENOMIC DNA]</scope>
    <source>
        <strain evidence="4">f_CCE</strain>
    </source>
</reference>
<organism evidence="3 4">
    <name type="scientific">Alitiscatomonas aceti</name>
    <dbReference type="NCBI Taxonomy" id="2981724"/>
    <lineage>
        <taxon>Bacteria</taxon>
        <taxon>Bacillati</taxon>
        <taxon>Bacillota</taxon>
        <taxon>Clostridia</taxon>
        <taxon>Lachnospirales</taxon>
        <taxon>Lachnospiraceae</taxon>
        <taxon>Alitiscatomonas</taxon>
    </lineage>
</organism>
<dbReference type="Pfam" id="PF07083">
    <property type="entry name" value="DUF1351"/>
    <property type="match status" value="1"/>
</dbReference>
<accession>A0ABT2V3T6</accession>
<name>A0ABT2V3T6_9FIRM</name>
<feature type="coiled-coil region" evidence="1">
    <location>
        <begin position="45"/>
        <end position="115"/>
    </location>
</feature>
<protein>
    <submittedName>
        <fullName evidence="3">DUF1351 domain-containing protein</fullName>
    </submittedName>
</protein>
<feature type="compositionally biased region" description="Low complexity" evidence="2">
    <location>
        <begin position="240"/>
        <end position="259"/>
    </location>
</feature>
<proteinExistence type="predicted"/>
<evidence type="ECO:0000313" key="4">
    <source>
        <dbReference type="Proteomes" id="UP001652395"/>
    </source>
</evidence>
<gene>
    <name evidence="3" type="ORF">OCV69_12745</name>
</gene>
<evidence type="ECO:0000256" key="1">
    <source>
        <dbReference type="SAM" id="Coils"/>
    </source>
</evidence>